<accession>A0A3P8EVX0</accession>
<evidence type="ECO:0000256" key="2">
    <source>
        <dbReference type="SAM" id="Phobius"/>
    </source>
</evidence>
<evidence type="ECO:0000256" key="1">
    <source>
        <dbReference type="SAM" id="MobiDB-lite"/>
    </source>
</evidence>
<feature type="transmembrane region" description="Helical" evidence="2">
    <location>
        <begin position="24"/>
        <end position="44"/>
    </location>
</feature>
<dbReference type="AlphaFoldDB" id="A0A183GA99"/>
<evidence type="ECO:0000313" key="3">
    <source>
        <dbReference type="EMBL" id="VDP13393.1"/>
    </source>
</evidence>
<feature type="region of interest" description="Disordered" evidence="1">
    <location>
        <begin position="70"/>
        <end position="121"/>
    </location>
</feature>
<keyword evidence="4" id="KW-1185">Reference proteome</keyword>
<feature type="compositionally biased region" description="Basic and acidic residues" evidence="1">
    <location>
        <begin position="80"/>
        <end position="89"/>
    </location>
</feature>
<dbReference type="Proteomes" id="UP000050761">
    <property type="component" value="Unassembled WGS sequence"/>
</dbReference>
<evidence type="ECO:0000313" key="4">
    <source>
        <dbReference type="Proteomes" id="UP000050761"/>
    </source>
</evidence>
<proteinExistence type="predicted"/>
<accession>A0A183GA99</accession>
<gene>
    <name evidence="3" type="ORF">HPBE_LOCUS18925</name>
</gene>
<dbReference type="EMBL" id="UZAH01031011">
    <property type="protein sequence ID" value="VDP13393.1"/>
    <property type="molecule type" value="Genomic_DNA"/>
</dbReference>
<organism evidence="4 5">
    <name type="scientific">Heligmosomoides polygyrus</name>
    <name type="common">Parasitic roundworm</name>
    <dbReference type="NCBI Taxonomy" id="6339"/>
    <lineage>
        <taxon>Eukaryota</taxon>
        <taxon>Metazoa</taxon>
        <taxon>Ecdysozoa</taxon>
        <taxon>Nematoda</taxon>
        <taxon>Chromadorea</taxon>
        <taxon>Rhabditida</taxon>
        <taxon>Rhabditina</taxon>
        <taxon>Rhabditomorpha</taxon>
        <taxon>Strongyloidea</taxon>
        <taxon>Heligmosomidae</taxon>
        <taxon>Heligmosomoides</taxon>
    </lineage>
</organism>
<reference evidence="5" key="2">
    <citation type="submission" date="2019-09" db="UniProtKB">
        <authorList>
            <consortium name="WormBaseParasite"/>
        </authorList>
    </citation>
    <scope>IDENTIFICATION</scope>
</reference>
<sequence length="121" mass="13218">MLDCQCKPSEPPIPLSTVITPNLVGLQALVVGWVSIASAARAVWPTRELSERESADRQLDSSCPLCCIPDGTCGWTRPTMTDEREERARGSGQGKKPKKNKNPDRQSDPLLSADKWAELGD</sequence>
<keyword evidence="2" id="KW-0472">Membrane</keyword>
<keyword evidence="2" id="KW-1133">Transmembrane helix</keyword>
<dbReference type="WBParaSite" id="HPBE_0001892601-mRNA-1">
    <property type="protein sequence ID" value="HPBE_0001892601-mRNA-1"/>
    <property type="gene ID" value="HPBE_0001892601"/>
</dbReference>
<protein>
    <submittedName>
        <fullName evidence="5">Secreted protein</fullName>
    </submittedName>
</protein>
<evidence type="ECO:0000313" key="5">
    <source>
        <dbReference type="WBParaSite" id="HPBE_0001892601-mRNA-1"/>
    </source>
</evidence>
<reference evidence="3 4" key="1">
    <citation type="submission" date="2018-11" db="EMBL/GenBank/DDBJ databases">
        <authorList>
            <consortium name="Pathogen Informatics"/>
        </authorList>
    </citation>
    <scope>NUCLEOTIDE SEQUENCE [LARGE SCALE GENOMIC DNA]</scope>
</reference>
<keyword evidence="2" id="KW-0812">Transmembrane</keyword>
<name>A0A183GA99_HELPZ</name>